<keyword evidence="4" id="KW-1185">Reference proteome</keyword>
<gene>
    <name evidence="3" type="ORF">V7S43_018151</name>
</gene>
<dbReference type="Gene3D" id="3.40.366.10">
    <property type="entry name" value="Malonyl-Coenzyme A Acyl Carrier Protein, domain 2"/>
    <property type="match status" value="1"/>
</dbReference>
<name>A0ABD3ERJ7_9STRA</name>
<dbReference type="InterPro" id="IPR032088">
    <property type="entry name" value="SAT"/>
</dbReference>
<dbReference type="Pfam" id="PF16073">
    <property type="entry name" value="SAT"/>
    <property type="match status" value="1"/>
</dbReference>
<dbReference type="InterPro" id="IPR050830">
    <property type="entry name" value="Fungal_FAS"/>
</dbReference>
<dbReference type="Proteomes" id="UP001632037">
    <property type="component" value="Unassembled WGS sequence"/>
</dbReference>
<dbReference type="Gene3D" id="6.20.240.10">
    <property type="match status" value="1"/>
</dbReference>
<dbReference type="EMBL" id="JBIMZQ010000071">
    <property type="protein sequence ID" value="KAL3656946.1"/>
    <property type="molecule type" value="Genomic_DNA"/>
</dbReference>
<feature type="domain" description="Starter acyltransferase (SAT)" evidence="2">
    <location>
        <begin position="13"/>
        <end position="246"/>
    </location>
</feature>
<evidence type="ECO:0000259" key="2">
    <source>
        <dbReference type="Pfam" id="PF16073"/>
    </source>
</evidence>
<dbReference type="PANTHER" id="PTHR10982:SF21">
    <property type="entry name" value="FATTY ACID SYNTHASE SUBUNIT BETA"/>
    <property type="match status" value="1"/>
</dbReference>
<dbReference type="PANTHER" id="PTHR10982">
    <property type="entry name" value="MALONYL COA-ACYL CARRIER PROTEIN TRANSACYLASE"/>
    <property type="match status" value="1"/>
</dbReference>
<evidence type="ECO:0000256" key="1">
    <source>
        <dbReference type="ARBA" id="ARBA00022679"/>
    </source>
</evidence>
<organism evidence="3 4">
    <name type="scientific">Phytophthora oleae</name>
    <dbReference type="NCBI Taxonomy" id="2107226"/>
    <lineage>
        <taxon>Eukaryota</taxon>
        <taxon>Sar</taxon>
        <taxon>Stramenopiles</taxon>
        <taxon>Oomycota</taxon>
        <taxon>Peronosporomycetes</taxon>
        <taxon>Peronosporales</taxon>
        <taxon>Peronosporaceae</taxon>
        <taxon>Phytophthora</taxon>
    </lineage>
</organism>
<dbReference type="SUPFAM" id="SSF52151">
    <property type="entry name" value="FabD/lysophospholipase-like"/>
    <property type="match status" value="1"/>
</dbReference>
<dbReference type="GO" id="GO:0016740">
    <property type="term" value="F:transferase activity"/>
    <property type="evidence" value="ECO:0007669"/>
    <property type="project" value="UniProtKB-KW"/>
</dbReference>
<sequence length="282" mass="31305">MINADKYQFIPEFGGQGLSYWTELQRLYSKSEADSITRKWINVAACALLEESSTDEAKTSAAFEAVIDLNGWLKSLEIGDAPKGLTMSRVFFSMPLLMLMQCANYLNFLETTGISHENVVKNSSTAIGHSQGVVSVVIFSAAKTAQEFVGIGVSMLRYMFWQGLRVQETYQHHLIQYKQDGKKIETAGPMLAVRGLKKEHVLKAIEVVKRCTKMPDLQLSLINAPDMMNVTGFPATLTLLKKSLESLFAKPDANQTRILHSQQKPTGSLSFLPLSAPFHTPL</sequence>
<reference evidence="3 4" key="1">
    <citation type="submission" date="2024-09" db="EMBL/GenBank/DDBJ databases">
        <title>Genome sequencing and assembly of Phytophthora oleae, isolate VK10A, causative agent of rot of olive drupes.</title>
        <authorList>
            <person name="Conti Taguali S."/>
            <person name="Riolo M."/>
            <person name="La Spada F."/>
            <person name="Cacciola S.O."/>
            <person name="Dionisio G."/>
        </authorList>
    </citation>
    <scope>NUCLEOTIDE SEQUENCE [LARGE SCALE GENOMIC DNA]</scope>
    <source>
        <strain evidence="3 4">VK10A</strain>
    </source>
</reference>
<accession>A0ABD3ERJ7</accession>
<proteinExistence type="predicted"/>
<dbReference type="InterPro" id="IPR001227">
    <property type="entry name" value="Ac_transferase_dom_sf"/>
</dbReference>
<dbReference type="AlphaFoldDB" id="A0ABD3ERJ7"/>
<evidence type="ECO:0000313" key="3">
    <source>
        <dbReference type="EMBL" id="KAL3656946.1"/>
    </source>
</evidence>
<protein>
    <recommendedName>
        <fullName evidence="2">Starter acyltransferase (SAT) domain-containing protein</fullName>
    </recommendedName>
</protein>
<dbReference type="InterPro" id="IPR016035">
    <property type="entry name" value="Acyl_Trfase/lysoPLipase"/>
</dbReference>
<evidence type="ECO:0000313" key="4">
    <source>
        <dbReference type="Proteomes" id="UP001632037"/>
    </source>
</evidence>
<keyword evidence="1" id="KW-0808">Transferase</keyword>
<comment type="caution">
    <text evidence="3">The sequence shown here is derived from an EMBL/GenBank/DDBJ whole genome shotgun (WGS) entry which is preliminary data.</text>
</comment>